<feature type="non-terminal residue" evidence="2">
    <location>
        <position position="102"/>
    </location>
</feature>
<evidence type="ECO:0000313" key="2">
    <source>
        <dbReference type="EMBL" id="GLI67027.1"/>
    </source>
</evidence>
<organism evidence="2 3">
    <name type="scientific">Volvox africanus</name>
    <dbReference type="NCBI Taxonomy" id="51714"/>
    <lineage>
        <taxon>Eukaryota</taxon>
        <taxon>Viridiplantae</taxon>
        <taxon>Chlorophyta</taxon>
        <taxon>core chlorophytes</taxon>
        <taxon>Chlorophyceae</taxon>
        <taxon>CS clade</taxon>
        <taxon>Chlamydomonadales</taxon>
        <taxon>Volvocaceae</taxon>
        <taxon>Volvox</taxon>
    </lineage>
</organism>
<feature type="compositionally biased region" description="Basic and acidic residues" evidence="1">
    <location>
        <begin position="85"/>
        <end position="102"/>
    </location>
</feature>
<reference evidence="2 3" key="1">
    <citation type="journal article" date="2023" name="IScience">
        <title>Expanded male sex-determining region conserved during the evolution of homothallism in the green alga Volvox.</title>
        <authorList>
            <person name="Yamamoto K."/>
            <person name="Matsuzaki R."/>
            <person name="Mahakham W."/>
            <person name="Heman W."/>
            <person name="Sekimoto H."/>
            <person name="Kawachi M."/>
            <person name="Minakuchi Y."/>
            <person name="Toyoda A."/>
            <person name="Nozaki H."/>
        </authorList>
    </citation>
    <scope>NUCLEOTIDE SEQUENCE [LARGE SCALE GENOMIC DNA]</scope>
    <source>
        <strain evidence="2 3">NIES-4468</strain>
    </source>
</reference>
<feature type="non-terminal residue" evidence="2">
    <location>
        <position position="1"/>
    </location>
</feature>
<dbReference type="Proteomes" id="UP001165090">
    <property type="component" value="Unassembled WGS sequence"/>
</dbReference>
<gene>
    <name evidence="2" type="ORF">VaNZ11_011200</name>
</gene>
<evidence type="ECO:0000313" key="3">
    <source>
        <dbReference type="Proteomes" id="UP001165090"/>
    </source>
</evidence>
<name>A0ABQ5SCG3_9CHLO</name>
<comment type="caution">
    <text evidence="2">The sequence shown here is derived from an EMBL/GenBank/DDBJ whole genome shotgun (WGS) entry which is preliminary data.</text>
</comment>
<feature type="region of interest" description="Disordered" evidence="1">
    <location>
        <begin position="48"/>
        <end position="102"/>
    </location>
</feature>
<dbReference type="EMBL" id="BSDZ01000078">
    <property type="protein sequence ID" value="GLI67027.1"/>
    <property type="molecule type" value="Genomic_DNA"/>
</dbReference>
<evidence type="ECO:0000256" key="1">
    <source>
        <dbReference type="SAM" id="MobiDB-lite"/>
    </source>
</evidence>
<protein>
    <submittedName>
        <fullName evidence="2">Uncharacterized protein</fullName>
    </submittedName>
</protein>
<sequence>GVFLYLRRKGMLPFLRIRLGKLWLWTRNLELLTAHLLSRCDAATDSTRRAGALPQVSTGQEEQVRARTQSRKRGGAPSTAAVQRSDPDAKRTRTDDPLMPKW</sequence>
<keyword evidence="3" id="KW-1185">Reference proteome</keyword>
<proteinExistence type="predicted"/>
<accession>A0ABQ5SCG3</accession>